<evidence type="ECO:0000259" key="15">
    <source>
        <dbReference type="PROSITE" id="PS51292"/>
    </source>
</evidence>
<dbReference type="InterPro" id="IPR011016">
    <property type="entry name" value="Znf_RING-CH"/>
</dbReference>
<sequence>MSSSDTQHATRPSDSPIGATCRICRGEATSHQPLFHPCKCKGSIKYIHESCLLEWLASKNISTSTTSSVNCDICHYPIQFKTMYDDNMPDKLPWMLLFWSSILSVLNSVKVWFTISLACLFLVAGIPLAWNCIRNLYIILLDGQLPIPNQFFKSLIYGYYELNDNSGSNSISKTFFNQDTNLIDLTYFFSIGIYNWTQIVLVIILLIALYFQYDMVVREPVFAKMIYHKIGPQYTKEELFKIQLKERFPMMDDESLNHIARLMRERDNVQAEQDANNNNNHDNLEQEHHEEEFENGPQQHNHRNDIEDLDEPMVQDVRENHIPNEFDETDLEDHDYDHQDAELDGTSSSANDSWDGTEHNIANELLSDHEDDAHFEMEQRQMEIEINRENRNAQRQFDDLLDRHVLENQNQNQNNNGMPLVINADVPQPPRNRPVIPEFIPPPELAQPQPQRPAPQNDQINADQQVLPPIVVNLRLKFSNILTYYLIACLSISLFLFITFFIPSVIGLILIQFYLFVINMLKNSIEFLLQFSTSKNLIYSNKLFINFRKNLYPHISPIFFEINEFKNNLFSNKLFLRSLPVIVAYSTIIFMIYISSNFISKGFNRDNGMKNARKRLIFQILFGIQCTLKVFVLFFIELLGFPILAGLLLDLSLFTPLFVNSFSYKTLWGSQFLIYWKPLVGFIYWGLGTMYMHWFAKFIGMIRQYIIRPGVLFFIRSPEDPNIKILQDSLIHPLKIQISRLALSFFIYAIFILVGFGSFTIVLFPIVLNLKFFEITKLISSNFLEIWLLTTFAFSANQFIDSKESIKHFIRLYWNYIFEISSKKLRLSSFLLGKDFQTERGHIIYRNLFYKFLNQSSAELSNQNLFTDPKIPAEAKELFRINPNVHAYFVPDGQLIRVPSSDIVSRNYVQTMFVPVTKDDKLLKPLDLDRIKMKNEKNSGTFGYLEDQTTEFDGYSIVYSPPSFRSRYITLIVLIWFFAAVLTISSALLSQITSTIILFALYLPTKLIFGATQLTNLLKFLIDDSLNHISLALICTGGIILAQTCDGVYKRYKEIERQNEHVHNEHENENMENAINHNHNANINDNNRNENEIADTFNEPQHKRFNFFEFVNVSIEETKELFFNIIESGIFKWHLFLVFLILTHAIGISTNFFNLLQGTVFGLGYISKRFYTEFREPLFRNWLNFSIFSKQSMNTIIVLPLTLRAFQTSLTFAHLYRINRNMPTKRLIVKFWNYLYETTLTTTIETAIPIIFCWVNFVLFEFYTNNDQYDNIPQVLLFFWDSRLSQDSNNIPWTIFQHLTYISTILILLRYIFINIYAFISNWFGTAVQSVKDEIYAKGKALENFPDNENENDSQNENEIKVIPETTD</sequence>
<evidence type="ECO:0000256" key="4">
    <source>
        <dbReference type="ARBA" id="ARBA00012483"/>
    </source>
</evidence>
<organism evidence="16 17">
    <name type="scientific">Henningerozyma blattae (strain ATCC 34711 / CBS 6284 / DSM 70876 / NBRC 10599 / NRRL Y-10934 / UCD 77-7)</name>
    <name type="common">Yeast</name>
    <name type="synonym">Tetrapisispora blattae</name>
    <dbReference type="NCBI Taxonomy" id="1071380"/>
    <lineage>
        <taxon>Eukaryota</taxon>
        <taxon>Fungi</taxon>
        <taxon>Dikarya</taxon>
        <taxon>Ascomycota</taxon>
        <taxon>Saccharomycotina</taxon>
        <taxon>Saccharomycetes</taxon>
        <taxon>Saccharomycetales</taxon>
        <taxon>Saccharomycetaceae</taxon>
        <taxon>Henningerozyma</taxon>
    </lineage>
</organism>
<dbReference type="OrthoDB" id="1108038at2759"/>
<feature type="domain" description="RING-CH-type" evidence="15">
    <location>
        <begin position="13"/>
        <end position="81"/>
    </location>
</feature>
<evidence type="ECO:0000313" key="17">
    <source>
        <dbReference type="Proteomes" id="UP000002866"/>
    </source>
</evidence>
<dbReference type="GO" id="GO:0000837">
    <property type="term" value="C:Doa10p ubiquitin ligase complex"/>
    <property type="evidence" value="ECO:0007669"/>
    <property type="project" value="EnsemblFungi"/>
</dbReference>
<feature type="transmembrane region" description="Helical" evidence="14">
    <location>
        <begin position="674"/>
        <end position="694"/>
    </location>
</feature>
<dbReference type="Proteomes" id="UP000002866">
    <property type="component" value="Chromosome 4"/>
</dbReference>
<dbReference type="HOGENOM" id="CLU_006729_0_0_1"/>
<keyword evidence="9" id="KW-0833">Ubl conjugation pathway</keyword>
<dbReference type="CDD" id="cd16702">
    <property type="entry name" value="RING_CH-C4HC3_MARCH6"/>
    <property type="match status" value="1"/>
</dbReference>
<comment type="catalytic activity">
    <reaction evidence="1">
        <text>S-ubiquitinyl-[E2 ubiquitin-conjugating enzyme]-L-cysteine + [acceptor protein]-L-lysine = [E2 ubiquitin-conjugating enzyme]-L-cysteine + N(6)-ubiquitinyl-[acceptor protein]-L-lysine.</text>
        <dbReference type="EC" id="2.3.2.27"/>
    </reaction>
</comment>
<evidence type="ECO:0000256" key="8">
    <source>
        <dbReference type="ARBA" id="ARBA00022771"/>
    </source>
</evidence>
<dbReference type="KEGG" id="tbl:TBLA_0D04640"/>
<dbReference type="GO" id="GO:0005637">
    <property type="term" value="C:nuclear inner membrane"/>
    <property type="evidence" value="ECO:0007669"/>
    <property type="project" value="EnsemblFungi"/>
</dbReference>
<feature type="transmembrane region" description="Helical" evidence="14">
    <location>
        <begin position="642"/>
        <end position="662"/>
    </location>
</feature>
<feature type="transmembrane region" description="Helical" evidence="14">
    <location>
        <begin position="574"/>
        <end position="595"/>
    </location>
</feature>
<feature type="transmembrane region" description="Helical" evidence="14">
    <location>
        <begin position="745"/>
        <end position="770"/>
    </location>
</feature>
<name>I2H3K8_HENB6</name>
<proteinExistence type="predicted"/>
<dbReference type="InterPro" id="IPR013083">
    <property type="entry name" value="Znf_RING/FYVE/PHD"/>
</dbReference>
<dbReference type="Pfam" id="PF12906">
    <property type="entry name" value="RINGv"/>
    <property type="match status" value="1"/>
</dbReference>
<feature type="region of interest" description="Disordered" evidence="13">
    <location>
        <begin position="432"/>
        <end position="458"/>
    </location>
</feature>
<dbReference type="GO" id="GO:0030970">
    <property type="term" value="P:retrograde protein transport, ER to cytosol"/>
    <property type="evidence" value="ECO:0007669"/>
    <property type="project" value="EnsemblFungi"/>
</dbReference>
<evidence type="ECO:0000256" key="11">
    <source>
        <dbReference type="ARBA" id="ARBA00022989"/>
    </source>
</evidence>
<evidence type="ECO:0000256" key="2">
    <source>
        <dbReference type="ARBA" id="ARBA00004141"/>
    </source>
</evidence>
<feature type="compositionally biased region" description="Acidic residues" evidence="13">
    <location>
        <begin position="1346"/>
        <end position="1356"/>
    </location>
</feature>
<keyword evidence="8" id="KW-0863">Zinc-finger</keyword>
<feature type="transmembrane region" description="Helical" evidence="14">
    <location>
        <begin position="484"/>
        <end position="517"/>
    </location>
</feature>
<dbReference type="EC" id="2.3.2.27" evidence="4"/>
<feature type="compositionally biased region" description="Pro residues" evidence="13">
    <location>
        <begin position="439"/>
        <end position="453"/>
    </location>
</feature>
<evidence type="ECO:0000256" key="6">
    <source>
        <dbReference type="ARBA" id="ARBA00022692"/>
    </source>
</evidence>
<feature type="transmembrane region" description="Helical" evidence="14">
    <location>
        <begin position="1299"/>
        <end position="1320"/>
    </location>
</feature>
<feature type="transmembrane region" description="Helical" evidence="14">
    <location>
        <begin position="1028"/>
        <end position="1049"/>
    </location>
</feature>
<keyword evidence="12 14" id="KW-0472">Membrane</keyword>
<feature type="transmembrane region" description="Helical" evidence="14">
    <location>
        <begin position="1133"/>
        <end position="1153"/>
    </location>
</feature>
<dbReference type="SUPFAM" id="SSF57850">
    <property type="entry name" value="RING/U-box"/>
    <property type="match status" value="1"/>
</dbReference>
<dbReference type="RefSeq" id="XP_004180479.1">
    <property type="nucleotide sequence ID" value="XM_004180431.1"/>
</dbReference>
<dbReference type="PANTHER" id="PTHR13145">
    <property type="entry name" value="SSM4 PROTEIN"/>
    <property type="match status" value="1"/>
</dbReference>
<dbReference type="GO" id="GO:0061630">
    <property type="term" value="F:ubiquitin protein ligase activity"/>
    <property type="evidence" value="ECO:0007669"/>
    <property type="project" value="UniProtKB-EC"/>
</dbReference>
<dbReference type="FunCoup" id="I2H3K8">
    <property type="interactions" value="588"/>
</dbReference>
<feature type="transmembrane region" description="Helical" evidence="14">
    <location>
        <begin position="187"/>
        <end position="211"/>
    </location>
</feature>
<feature type="compositionally biased region" description="Basic and acidic residues" evidence="13">
    <location>
        <begin position="282"/>
        <end position="291"/>
    </location>
</feature>
<evidence type="ECO:0000256" key="10">
    <source>
        <dbReference type="ARBA" id="ARBA00022833"/>
    </source>
</evidence>
<dbReference type="GeneID" id="14495996"/>
<keyword evidence="11 14" id="KW-1133">Transmembrane helix</keyword>
<evidence type="ECO:0000256" key="7">
    <source>
        <dbReference type="ARBA" id="ARBA00022723"/>
    </source>
</evidence>
<protein>
    <recommendedName>
        <fullName evidence="4">RING-type E3 ubiquitin transferase</fullName>
        <ecNumber evidence="4">2.3.2.27</ecNumber>
    </recommendedName>
</protein>
<dbReference type="STRING" id="1071380.I2H3K8"/>
<feature type="region of interest" description="Disordered" evidence="13">
    <location>
        <begin position="273"/>
        <end position="304"/>
    </location>
</feature>
<evidence type="ECO:0000256" key="1">
    <source>
        <dbReference type="ARBA" id="ARBA00000900"/>
    </source>
</evidence>
<evidence type="ECO:0000256" key="14">
    <source>
        <dbReference type="SAM" id="Phobius"/>
    </source>
</evidence>
<keyword evidence="17" id="KW-1185">Reference proteome</keyword>
<evidence type="ECO:0000256" key="12">
    <source>
        <dbReference type="ARBA" id="ARBA00023136"/>
    </source>
</evidence>
<dbReference type="GO" id="GO:0008270">
    <property type="term" value="F:zinc ion binding"/>
    <property type="evidence" value="ECO:0007669"/>
    <property type="project" value="UniProtKB-KW"/>
</dbReference>
<dbReference type="eggNOG" id="KOG1609">
    <property type="taxonomic scope" value="Eukaryota"/>
</dbReference>
<keyword evidence="6 14" id="KW-0812">Transmembrane</keyword>
<dbReference type="SMART" id="SM00744">
    <property type="entry name" value="RINGv"/>
    <property type="match status" value="1"/>
</dbReference>
<dbReference type="EMBL" id="HE806319">
    <property type="protein sequence ID" value="CCH60960.1"/>
    <property type="molecule type" value="Genomic_DNA"/>
</dbReference>
<feature type="transmembrane region" description="Helical" evidence="14">
    <location>
        <begin position="1234"/>
        <end position="1257"/>
    </location>
</feature>
<evidence type="ECO:0000256" key="3">
    <source>
        <dbReference type="ARBA" id="ARBA00004906"/>
    </source>
</evidence>
<feature type="transmembrane region" description="Helical" evidence="14">
    <location>
        <begin position="1192"/>
        <end position="1213"/>
    </location>
</feature>
<evidence type="ECO:0000256" key="13">
    <source>
        <dbReference type="SAM" id="MobiDB-lite"/>
    </source>
</evidence>
<reference evidence="16 17" key="1">
    <citation type="journal article" date="2011" name="Proc. Natl. Acad. Sci. U.S.A.">
        <title>Evolutionary erosion of yeast sex chromosomes by mating-type switching accidents.</title>
        <authorList>
            <person name="Gordon J.L."/>
            <person name="Armisen D."/>
            <person name="Proux-Wera E."/>
            <person name="Oheigeartaigh S.S."/>
            <person name="Byrne K.P."/>
            <person name="Wolfe K.H."/>
        </authorList>
    </citation>
    <scope>NUCLEOTIDE SEQUENCE [LARGE SCALE GENOMIC DNA]</scope>
    <source>
        <strain evidence="17">ATCC 34711 / CBS 6284 / DSM 70876 / NBRC 10599 / NRRL Y-10934 / UCD 77-7</strain>
    </source>
</reference>
<keyword evidence="7" id="KW-0479">Metal-binding</keyword>
<keyword evidence="5" id="KW-0808">Transferase</keyword>
<comment type="pathway">
    <text evidence="3">Protein modification; protein ubiquitination.</text>
</comment>
<dbReference type="OMA" id="ALYFQYD"/>
<feature type="transmembrane region" description="Helical" evidence="14">
    <location>
        <begin position="120"/>
        <end position="140"/>
    </location>
</feature>
<feature type="transmembrane region" description="Helical" evidence="14">
    <location>
        <begin position="968"/>
        <end position="989"/>
    </location>
</feature>
<evidence type="ECO:0000256" key="5">
    <source>
        <dbReference type="ARBA" id="ARBA00022679"/>
    </source>
</evidence>
<accession>I2H3K8</accession>
<evidence type="ECO:0000313" key="16">
    <source>
        <dbReference type="EMBL" id="CCH60960.1"/>
    </source>
</evidence>
<dbReference type="PROSITE" id="PS51292">
    <property type="entry name" value="ZF_RING_CH"/>
    <property type="match status" value="1"/>
</dbReference>
<keyword evidence="10" id="KW-0862">Zinc</keyword>
<dbReference type="InParanoid" id="I2H3K8"/>
<feature type="transmembrane region" description="Helical" evidence="14">
    <location>
        <begin position="996"/>
        <end position="1022"/>
    </location>
</feature>
<comment type="subcellular location">
    <subcellularLocation>
        <location evidence="2">Membrane</location>
        <topology evidence="2">Multi-pass membrane protein</topology>
    </subcellularLocation>
</comment>
<evidence type="ECO:0000256" key="9">
    <source>
        <dbReference type="ARBA" id="ARBA00022786"/>
    </source>
</evidence>
<gene>
    <name evidence="16" type="primary">TBLA0D04640</name>
    <name evidence="16" type="ORF">TBLA_0D04640</name>
</gene>
<dbReference type="PANTHER" id="PTHR13145:SF0">
    <property type="entry name" value="E3 UBIQUITIN-PROTEIN LIGASE MARCHF6"/>
    <property type="match status" value="1"/>
</dbReference>
<dbReference type="Gene3D" id="3.30.40.10">
    <property type="entry name" value="Zinc/RING finger domain, C3HC4 (zinc finger)"/>
    <property type="match status" value="1"/>
</dbReference>
<feature type="region of interest" description="Disordered" evidence="13">
    <location>
        <begin position="1346"/>
        <end position="1368"/>
    </location>
</feature>